<dbReference type="Gene3D" id="3.90.176.10">
    <property type="entry name" value="Toxin ADP-ribosyltransferase, Chain A, domain 1"/>
    <property type="match status" value="1"/>
</dbReference>
<evidence type="ECO:0000313" key="1">
    <source>
        <dbReference type="EMBL" id="GAA1844375.1"/>
    </source>
</evidence>
<dbReference type="EMBL" id="BAAANK010000010">
    <property type="protein sequence ID" value="GAA1844375.1"/>
    <property type="molecule type" value="Genomic_DNA"/>
</dbReference>
<organism evidence="1 2">
    <name type="scientific">Agromyces salentinus</name>
    <dbReference type="NCBI Taxonomy" id="269421"/>
    <lineage>
        <taxon>Bacteria</taxon>
        <taxon>Bacillati</taxon>
        <taxon>Actinomycetota</taxon>
        <taxon>Actinomycetes</taxon>
        <taxon>Micrococcales</taxon>
        <taxon>Microbacteriaceae</taxon>
        <taxon>Agromyces</taxon>
    </lineage>
</organism>
<dbReference type="RefSeq" id="WP_157428812.1">
    <property type="nucleotide sequence ID" value="NZ_BAAANK010000010.1"/>
</dbReference>
<sequence length="160" mass="16825">MMDHARVAAFLAAAEKLPPSAGITFHGMNGPVIEEGTLAGVLATSRSIRVATENFRASSVVVILGRSGRELTALSRHPDEQEVVFLPGTSFLRAAGGAESGGLRVVLLEEVAAQIEEHGSSMPADDLLASVVAHIERERDLQPVDVHSAGKFVGPLPLLE</sequence>
<protein>
    <submittedName>
        <fullName evidence="1">Uncharacterized protein</fullName>
    </submittedName>
</protein>
<comment type="caution">
    <text evidence="1">The sequence shown here is derived from an EMBL/GenBank/DDBJ whole genome shotgun (WGS) entry which is preliminary data.</text>
</comment>
<reference evidence="2" key="1">
    <citation type="journal article" date="2019" name="Int. J. Syst. Evol. Microbiol.">
        <title>The Global Catalogue of Microorganisms (GCM) 10K type strain sequencing project: providing services to taxonomists for standard genome sequencing and annotation.</title>
        <authorList>
            <consortium name="The Broad Institute Genomics Platform"/>
            <consortium name="The Broad Institute Genome Sequencing Center for Infectious Disease"/>
            <person name="Wu L."/>
            <person name="Ma J."/>
        </authorList>
    </citation>
    <scope>NUCLEOTIDE SEQUENCE [LARGE SCALE GENOMIC DNA]</scope>
    <source>
        <strain evidence="2">JCM 14323</strain>
    </source>
</reference>
<evidence type="ECO:0000313" key="2">
    <source>
        <dbReference type="Proteomes" id="UP001501746"/>
    </source>
</evidence>
<dbReference type="Proteomes" id="UP001501746">
    <property type="component" value="Unassembled WGS sequence"/>
</dbReference>
<proteinExistence type="predicted"/>
<keyword evidence="2" id="KW-1185">Reference proteome</keyword>
<name>A0ABP4ZBZ6_9MICO</name>
<accession>A0ABP4ZBZ6</accession>
<gene>
    <name evidence="1" type="ORF">GCM10009750_33340</name>
</gene>